<evidence type="ECO:0000313" key="4">
    <source>
        <dbReference type="EMBL" id="QKX50314.1"/>
    </source>
</evidence>
<dbReference type="Proteomes" id="UP000509222">
    <property type="component" value="Chromosome"/>
</dbReference>
<reference evidence="4 5" key="1">
    <citation type="submission" date="2020-04" db="EMBL/GenBank/DDBJ databases">
        <authorList>
            <person name="Pajer P."/>
            <person name="Broz P."/>
        </authorList>
    </citation>
    <scope>NUCLEOTIDE SEQUENCE [LARGE SCALE GENOMIC DNA]</scope>
    <source>
        <strain evidence="5">NRL-ATB46093</strain>
    </source>
</reference>
<dbReference type="PANTHER" id="PTHR48081">
    <property type="entry name" value="AB HYDROLASE SUPERFAMILY PROTEIN C4A8.06C"/>
    <property type="match status" value="1"/>
</dbReference>
<keyword evidence="5" id="KW-1185">Reference proteome</keyword>
<evidence type="ECO:0000256" key="1">
    <source>
        <dbReference type="ARBA" id="ARBA00022801"/>
    </source>
</evidence>
<proteinExistence type="predicted"/>
<keyword evidence="2" id="KW-0812">Transmembrane</keyword>
<dbReference type="Gene3D" id="3.40.50.1820">
    <property type="entry name" value="alpha/beta hydrolase"/>
    <property type="match status" value="1"/>
</dbReference>
<reference evidence="5" key="2">
    <citation type="submission" date="2020-06" db="EMBL/GenBank/DDBJ databases">
        <title>Isolation of Planomicrobium glaciei.</title>
        <authorList>
            <person name="Malisova L."/>
            <person name="Safrankova R."/>
            <person name="Jakubu V."/>
            <person name="Spanelova P."/>
        </authorList>
    </citation>
    <scope>NUCLEOTIDE SEQUENCE [LARGE SCALE GENOMIC DNA]</scope>
    <source>
        <strain evidence="5">NRL-ATB46093</strain>
    </source>
</reference>
<evidence type="ECO:0000256" key="2">
    <source>
        <dbReference type="SAM" id="Phobius"/>
    </source>
</evidence>
<dbReference type="InterPro" id="IPR050300">
    <property type="entry name" value="GDXG_lipolytic_enzyme"/>
</dbReference>
<dbReference type="InterPro" id="IPR029058">
    <property type="entry name" value="AB_hydrolase_fold"/>
</dbReference>
<keyword evidence="2" id="KW-0472">Membrane</keyword>
<feature type="domain" description="BD-FAE-like" evidence="3">
    <location>
        <begin position="76"/>
        <end position="270"/>
    </location>
</feature>
<dbReference type="SUPFAM" id="SSF53474">
    <property type="entry name" value="alpha/beta-Hydrolases"/>
    <property type="match status" value="1"/>
</dbReference>
<dbReference type="AlphaFoldDB" id="A0A7H8Q8J4"/>
<accession>A0A7H8Q8J4</accession>
<evidence type="ECO:0000259" key="3">
    <source>
        <dbReference type="Pfam" id="PF20434"/>
    </source>
</evidence>
<keyword evidence="1 4" id="KW-0378">Hydrolase</keyword>
<dbReference type="InterPro" id="IPR049492">
    <property type="entry name" value="BD-FAE-like_dom"/>
</dbReference>
<evidence type="ECO:0000313" key="5">
    <source>
        <dbReference type="Proteomes" id="UP000509222"/>
    </source>
</evidence>
<gene>
    <name evidence="4" type="ORF">HF394_06740</name>
</gene>
<dbReference type="Pfam" id="PF20434">
    <property type="entry name" value="BD-FAE"/>
    <property type="match status" value="1"/>
</dbReference>
<sequence>MNEIKKIVVFIFGAILALCLILVVAFIASPKPTAILVQQMFEGGVAVKPQNYDEIEKLIHVENDLSYDSAHQDGNLDIIAPKEFSGKLPVILWTHGGAFLGGDKSDITEYAVQIASKGFIVVNMNYELAPGATYPTPLYQVNEVYQFIEKNAEKYGMDMDRVYFAGDSAGAQIISQFVNVQVEEAYASLMGMEGIVSPEKIAGVLLFCGPYDISKLGGTSDSFLINFLFDRVGWAYIGEREWLNSDQVKQASIIDHVSGHFPPAFITDGNVGSFEEQGMALADRLNKNGVKITEVFYPAEEAELGHEYQFIMNTPQAENTFYQLVDFLTETSKK</sequence>
<organism evidence="4 5">
    <name type="scientific">Planococcus glaciei</name>
    <dbReference type="NCBI Taxonomy" id="459472"/>
    <lineage>
        <taxon>Bacteria</taxon>
        <taxon>Bacillati</taxon>
        <taxon>Bacillota</taxon>
        <taxon>Bacilli</taxon>
        <taxon>Bacillales</taxon>
        <taxon>Caryophanaceae</taxon>
        <taxon>Planococcus</taxon>
    </lineage>
</organism>
<dbReference type="PANTHER" id="PTHR48081:SF6">
    <property type="entry name" value="PEPTIDASE S9 PROLYL OLIGOPEPTIDASE CATALYTIC DOMAIN-CONTAINING PROTEIN"/>
    <property type="match status" value="1"/>
</dbReference>
<name>A0A7H8Q8J4_9BACL</name>
<keyword evidence="2" id="KW-1133">Transmembrane helix</keyword>
<feature type="transmembrane region" description="Helical" evidence="2">
    <location>
        <begin position="7"/>
        <end position="28"/>
    </location>
</feature>
<dbReference type="EMBL" id="CP051177">
    <property type="protein sequence ID" value="QKX50314.1"/>
    <property type="molecule type" value="Genomic_DNA"/>
</dbReference>
<protein>
    <submittedName>
        <fullName evidence="4">Alpha/beta hydrolase</fullName>
    </submittedName>
</protein>
<dbReference type="OrthoDB" id="9815425at2"/>
<dbReference type="GO" id="GO:0016787">
    <property type="term" value="F:hydrolase activity"/>
    <property type="evidence" value="ECO:0007669"/>
    <property type="project" value="UniProtKB-KW"/>
</dbReference>
<dbReference type="RefSeq" id="WP_139150493.1">
    <property type="nucleotide sequence ID" value="NZ_CP051177.1"/>
</dbReference>